<sequence length="332" mass="38313">MAKPKPPVPFVKAPTSLGPFLAQLDPSLVYIVHIDSLPSDTKRRIFFIPVVLNAVIAALLIWRLWVAAPVYYVLALTMLGYPTSATVDPDTTTRRQQVSILLRRFLMFAFDFLLFRYIGPWPLTFFLEQPANPVTWRWQLGFLPREAVVRVSRNWGANDLMRGAKKGEESPFFKTRILPAIDRQHLRKTGYILMDGSWDLDFQAMLDAHTLDKRNEVKLSDIDRHVFVHSGGSDGWLIWKFETEQDLVEERRMALVKFKDHLTNMGKESLFFKWMEIVEEERDRDGGFTEQGQKNVKRRVEKEFEKHGVDFDQLSKAIGLELPEASTGDGKS</sequence>
<dbReference type="EMBL" id="MU005987">
    <property type="protein sequence ID" value="KAF2859912.1"/>
    <property type="molecule type" value="Genomic_DNA"/>
</dbReference>
<proteinExistence type="predicted"/>
<protein>
    <submittedName>
        <fullName evidence="2">Uncharacterized protein</fullName>
    </submittedName>
</protein>
<dbReference type="Proteomes" id="UP000799421">
    <property type="component" value="Unassembled WGS sequence"/>
</dbReference>
<gene>
    <name evidence="2" type="ORF">K470DRAFT_258435</name>
</gene>
<accession>A0A6A7BXW3</accession>
<keyword evidence="1" id="KW-0472">Membrane</keyword>
<evidence type="ECO:0000256" key="1">
    <source>
        <dbReference type="SAM" id="Phobius"/>
    </source>
</evidence>
<keyword evidence="3" id="KW-1185">Reference proteome</keyword>
<organism evidence="2 3">
    <name type="scientific">Piedraia hortae CBS 480.64</name>
    <dbReference type="NCBI Taxonomy" id="1314780"/>
    <lineage>
        <taxon>Eukaryota</taxon>
        <taxon>Fungi</taxon>
        <taxon>Dikarya</taxon>
        <taxon>Ascomycota</taxon>
        <taxon>Pezizomycotina</taxon>
        <taxon>Dothideomycetes</taxon>
        <taxon>Dothideomycetidae</taxon>
        <taxon>Capnodiales</taxon>
        <taxon>Piedraiaceae</taxon>
        <taxon>Piedraia</taxon>
    </lineage>
</organism>
<dbReference type="OrthoDB" id="5421757at2759"/>
<keyword evidence="1" id="KW-0812">Transmembrane</keyword>
<evidence type="ECO:0000313" key="3">
    <source>
        <dbReference type="Proteomes" id="UP000799421"/>
    </source>
</evidence>
<keyword evidence="1" id="KW-1133">Transmembrane helix</keyword>
<evidence type="ECO:0000313" key="2">
    <source>
        <dbReference type="EMBL" id="KAF2859912.1"/>
    </source>
</evidence>
<feature type="transmembrane region" description="Helical" evidence="1">
    <location>
        <begin position="101"/>
        <end position="119"/>
    </location>
</feature>
<feature type="transmembrane region" description="Helical" evidence="1">
    <location>
        <begin position="45"/>
        <end position="65"/>
    </location>
</feature>
<reference evidence="2" key="1">
    <citation type="journal article" date="2020" name="Stud. Mycol.">
        <title>101 Dothideomycetes genomes: a test case for predicting lifestyles and emergence of pathogens.</title>
        <authorList>
            <person name="Haridas S."/>
            <person name="Albert R."/>
            <person name="Binder M."/>
            <person name="Bloem J."/>
            <person name="Labutti K."/>
            <person name="Salamov A."/>
            <person name="Andreopoulos B."/>
            <person name="Baker S."/>
            <person name="Barry K."/>
            <person name="Bills G."/>
            <person name="Bluhm B."/>
            <person name="Cannon C."/>
            <person name="Castanera R."/>
            <person name="Culley D."/>
            <person name="Daum C."/>
            <person name="Ezra D."/>
            <person name="Gonzalez J."/>
            <person name="Henrissat B."/>
            <person name="Kuo A."/>
            <person name="Liang C."/>
            <person name="Lipzen A."/>
            <person name="Lutzoni F."/>
            <person name="Magnuson J."/>
            <person name="Mondo S."/>
            <person name="Nolan M."/>
            <person name="Ohm R."/>
            <person name="Pangilinan J."/>
            <person name="Park H.-J."/>
            <person name="Ramirez L."/>
            <person name="Alfaro M."/>
            <person name="Sun H."/>
            <person name="Tritt A."/>
            <person name="Yoshinaga Y."/>
            <person name="Zwiers L.-H."/>
            <person name="Turgeon B."/>
            <person name="Goodwin S."/>
            <person name="Spatafora J."/>
            <person name="Crous P."/>
            <person name="Grigoriev I."/>
        </authorList>
    </citation>
    <scope>NUCLEOTIDE SEQUENCE</scope>
    <source>
        <strain evidence="2">CBS 480.64</strain>
    </source>
</reference>
<dbReference type="AlphaFoldDB" id="A0A6A7BXW3"/>
<name>A0A6A7BXW3_9PEZI</name>